<dbReference type="GO" id="GO:0051537">
    <property type="term" value="F:2 iron, 2 sulfur cluster binding"/>
    <property type="evidence" value="ECO:0007669"/>
    <property type="project" value="UniProtKB-KW"/>
</dbReference>
<gene>
    <name evidence="10" type="ORF">DNFV4_03677</name>
</gene>
<dbReference type="InterPro" id="IPR012675">
    <property type="entry name" value="Beta-grasp_dom_sf"/>
</dbReference>
<dbReference type="InterPro" id="IPR036010">
    <property type="entry name" value="2Fe-2S_ferredoxin-like_sf"/>
</dbReference>
<dbReference type="InterPro" id="IPR001041">
    <property type="entry name" value="2Fe-2S_ferredoxin-type"/>
</dbReference>
<evidence type="ECO:0000256" key="1">
    <source>
        <dbReference type="ARBA" id="ARBA00010914"/>
    </source>
</evidence>
<name>A0AA86T7Q6_9BACT</name>
<sequence length="118" mass="13026">MPQITFLHPDGKSGEVPRNVTILEAAELLGFPLTHDCGGNASCTTCRVEVQSGSDRLSEIDFDEQDLLDREGLSEPWHRLGCQARVMGDVVVRVPLHKWERPSEAASVQIVDQSCNLI</sequence>
<dbReference type="GO" id="GO:0008270">
    <property type="term" value="F:zinc ion binding"/>
    <property type="evidence" value="ECO:0007669"/>
    <property type="project" value="InterPro"/>
</dbReference>
<dbReference type="PANTHER" id="PTHR23426">
    <property type="entry name" value="FERREDOXIN/ADRENODOXIN"/>
    <property type="match status" value="1"/>
</dbReference>
<evidence type="ECO:0000256" key="4">
    <source>
        <dbReference type="ARBA" id="ARBA00022833"/>
    </source>
</evidence>
<protein>
    <submittedName>
        <fullName evidence="10">Reduced ferredoxin</fullName>
    </submittedName>
</protein>
<dbReference type="Pfam" id="PF00111">
    <property type="entry name" value="Fer2"/>
    <property type="match status" value="1"/>
</dbReference>
<dbReference type="GO" id="GO:0140647">
    <property type="term" value="P:P450-containing electron transport chain"/>
    <property type="evidence" value="ECO:0007669"/>
    <property type="project" value="InterPro"/>
</dbReference>
<dbReference type="KEGG" id="nti:DNFV4_03677"/>
<accession>A0AA86T7Q6</accession>
<dbReference type="CDD" id="cd00207">
    <property type="entry name" value="fer2"/>
    <property type="match status" value="1"/>
</dbReference>
<evidence type="ECO:0000256" key="2">
    <source>
        <dbReference type="ARBA" id="ARBA00022714"/>
    </source>
</evidence>
<proteinExistence type="inferred from homology"/>
<feature type="domain" description="2Fe-2S ferredoxin-type" evidence="9">
    <location>
        <begin position="2"/>
        <end position="98"/>
    </location>
</feature>
<evidence type="ECO:0000259" key="9">
    <source>
        <dbReference type="PROSITE" id="PS51085"/>
    </source>
</evidence>
<dbReference type="GO" id="GO:0009055">
    <property type="term" value="F:electron transfer activity"/>
    <property type="evidence" value="ECO:0007669"/>
    <property type="project" value="TreeGrafter"/>
</dbReference>
<dbReference type="PANTHER" id="PTHR23426:SF65">
    <property type="entry name" value="FERREDOXIN-2, MITOCHONDRIAL"/>
    <property type="match status" value="1"/>
</dbReference>
<keyword evidence="4" id="KW-0862">Zinc</keyword>
<dbReference type="GO" id="GO:0003677">
    <property type="term" value="F:DNA binding"/>
    <property type="evidence" value="ECO:0007669"/>
    <property type="project" value="InterPro"/>
</dbReference>
<keyword evidence="11" id="KW-1185">Reference proteome</keyword>
<evidence type="ECO:0000256" key="5">
    <source>
        <dbReference type="ARBA" id="ARBA00023004"/>
    </source>
</evidence>
<keyword evidence="3" id="KW-0479">Metal-binding</keyword>
<comment type="similarity">
    <text evidence="1">Belongs to the adrenodoxin/putidaredoxin family.</text>
</comment>
<dbReference type="PROSITE" id="PS51085">
    <property type="entry name" value="2FE2S_FER_2"/>
    <property type="match status" value="1"/>
</dbReference>
<comment type="cofactor">
    <cofactor evidence="7">
        <name>[2Fe-2S] cluster</name>
        <dbReference type="ChEBI" id="CHEBI:190135"/>
    </cofactor>
</comment>
<dbReference type="SUPFAM" id="SSF54292">
    <property type="entry name" value="2Fe-2S ferredoxin-like"/>
    <property type="match status" value="1"/>
</dbReference>
<evidence type="ECO:0000256" key="7">
    <source>
        <dbReference type="ARBA" id="ARBA00034078"/>
    </source>
</evidence>
<dbReference type="InterPro" id="IPR001055">
    <property type="entry name" value="Adrenodoxin-like"/>
</dbReference>
<keyword evidence="2" id="KW-0001">2Fe-2S</keyword>
<evidence type="ECO:0000313" key="10">
    <source>
        <dbReference type="EMBL" id="CAI4033241.1"/>
    </source>
</evidence>
<evidence type="ECO:0000259" key="8">
    <source>
        <dbReference type="PROSITE" id="PS50064"/>
    </source>
</evidence>
<dbReference type="Proteomes" id="UP001179121">
    <property type="component" value="Chromosome"/>
</dbReference>
<dbReference type="PROSITE" id="PS50064">
    <property type="entry name" value="ZF_PARP_2"/>
    <property type="match status" value="1"/>
</dbReference>
<keyword evidence="6" id="KW-0411">Iron-sulfur</keyword>
<keyword evidence="5" id="KW-0408">Iron</keyword>
<reference evidence="10" key="1">
    <citation type="submission" date="2022-10" db="EMBL/GenBank/DDBJ databases">
        <authorList>
            <person name="Koch H."/>
        </authorList>
    </citation>
    <scope>NUCLEOTIDE SEQUENCE</scope>
    <source>
        <strain evidence="10">DNF</strain>
    </source>
</reference>
<dbReference type="Gene3D" id="3.10.20.30">
    <property type="match status" value="1"/>
</dbReference>
<dbReference type="AlphaFoldDB" id="A0AA86T7Q6"/>
<feature type="domain" description="PARP-type" evidence="8">
    <location>
        <begin position="31"/>
        <end position="82"/>
    </location>
</feature>
<dbReference type="EMBL" id="OX365700">
    <property type="protein sequence ID" value="CAI4033241.1"/>
    <property type="molecule type" value="Genomic_DNA"/>
</dbReference>
<dbReference type="InterPro" id="IPR001510">
    <property type="entry name" value="Znf_PARP"/>
</dbReference>
<organism evidence="10 11">
    <name type="scientific">Nitrospira tepida</name>
    <dbReference type="NCBI Taxonomy" id="2973512"/>
    <lineage>
        <taxon>Bacteria</taxon>
        <taxon>Pseudomonadati</taxon>
        <taxon>Nitrospirota</taxon>
        <taxon>Nitrospiria</taxon>
        <taxon>Nitrospirales</taxon>
        <taxon>Nitrospiraceae</taxon>
        <taxon>Nitrospira</taxon>
    </lineage>
</organism>
<dbReference type="PRINTS" id="PR00355">
    <property type="entry name" value="ADRENODOXIN"/>
</dbReference>
<evidence type="ECO:0000256" key="3">
    <source>
        <dbReference type="ARBA" id="ARBA00022723"/>
    </source>
</evidence>
<evidence type="ECO:0000313" key="11">
    <source>
        <dbReference type="Proteomes" id="UP001179121"/>
    </source>
</evidence>
<evidence type="ECO:0000256" key="6">
    <source>
        <dbReference type="ARBA" id="ARBA00023014"/>
    </source>
</evidence>
<dbReference type="RefSeq" id="WP_289270285.1">
    <property type="nucleotide sequence ID" value="NZ_OX365700.1"/>
</dbReference>